<comment type="caution">
    <text evidence="2">The sequence shown here is derived from an EMBL/GenBank/DDBJ whole genome shotgun (WGS) entry which is preliminary data.</text>
</comment>
<reference evidence="2 3" key="1">
    <citation type="submission" date="2024-01" db="EMBL/GenBank/DDBJ databases">
        <title>The complete chloroplast genome sequence of Lithospermum erythrorhizon: insights into the phylogenetic relationship among Boraginaceae species and the maternal lineages of purple gromwells.</title>
        <authorList>
            <person name="Okada T."/>
            <person name="Watanabe K."/>
        </authorList>
    </citation>
    <scope>NUCLEOTIDE SEQUENCE [LARGE SCALE GENOMIC DNA]</scope>
</reference>
<evidence type="ECO:0000313" key="2">
    <source>
        <dbReference type="EMBL" id="GAA0156650.1"/>
    </source>
</evidence>
<name>A0AAV3Q209_LITER</name>
<dbReference type="Proteomes" id="UP001454036">
    <property type="component" value="Unassembled WGS sequence"/>
</dbReference>
<protein>
    <submittedName>
        <fullName evidence="2">Uncharacterized protein</fullName>
    </submittedName>
</protein>
<dbReference type="EMBL" id="BAABME010002917">
    <property type="protein sequence ID" value="GAA0156650.1"/>
    <property type="molecule type" value="Genomic_DNA"/>
</dbReference>
<dbReference type="InterPro" id="IPR043502">
    <property type="entry name" value="DNA/RNA_pol_sf"/>
</dbReference>
<dbReference type="AlphaFoldDB" id="A0AAV3Q209"/>
<evidence type="ECO:0000313" key="3">
    <source>
        <dbReference type="Proteomes" id="UP001454036"/>
    </source>
</evidence>
<sequence length="105" mass="11825">MISQRGIEPNPDKIAAVQTMQSPKTHKEAQHPTGRIAALTRFISRVGDRSLPFFKDIKKGRNLSGLPCVRSHSKSRRHTCNSIWRSPSRPSKLFSSGRKKGFRGK</sequence>
<keyword evidence="3" id="KW-1185">Reference proteome</keyword>
<organism evidence="2 3">
    <name type="scientific">Lithospermum erythrorhizon</name>
    <name type="common">Purple gromwell</name>
    <name type="synonym">Lithospermum officinale var. erythrorhizon</name>
    <dbReference type="NCBI Taxonomy" id="34254"/>
    <lineage>
        <taxon>Eukaryota</taxon>
        <taxon>Viridiplantae</taxon>
        <taxon>Streptophyta</taxon>
        <taxon>Embryophyta</taxon>
        <taxon>Tracheophyta</taxon>
        <taxon>Spermatophyta</taxon>
        <taxon>Magnoliopsida</taxon>
        <taxon>eudicotyledons</taxon>
        <taxon>Gunneridae</taxon>
        <taxon>Pentapetalae</taxon>
        <taxon>asterids</taxon>
        <taxon>lamiids</taxon>
        <taxon>Boraginales</taxon>
        <taxon>Boraginaceae</taxon>
        <taxon>Boraginoideae</taxon>
        <taxon>Lithospermeae</taxon>
        <taxon>Lithospermum</taxon>
    </lineage>
</organism>
<proteinExistence type="predicted"/>
<feature type="region of interest" description="Disordered" evidence="1">
    <location>
        <begin position="68"/>
        <end position="105"/>
    </location>
</feature>
<gene>
    <name evidence="2" type="ORF">LIER_14094</name>
</gene>
<evidence type="ECO:0000256" key="1">
    <source>
        <dbReference type="SAM" id="MobiDB-lite"/>
    </source>
</evidence>
<dbReference type="SUPFAM" id="SSF56672">
    <property type="entry name" value="DNA/RNA polymerases"/>
    <property type="match status" value="1"/>
</dbReference>
<accession>A0AAV3Q209</accession>
<feature type="compositionally biased region" description="Polar residues" evidence="1">
    <location>
        <begin position="80"/>
        <end position="89"/>
    </location>
</feature>